<organism evidence="3 4">
    <name type="scientific">Exidia glandulosa HHB12029</name>
    <dbReference type="NCBI Taxonomy" id="1314781"/>
    <lineage>
        <taxon>Eukaryota</taxon>
        <taxon>Fungi</taxon>
        <taxon>Dikarya</taxon>
        <taxon>Basidiomycota</taxon>
        <taxon>Agaricomycotina</taxon>
        <taxon>Agaricomycetes</taxon>
        <taxon>Auriculariales</taxon>
        <taxon>Exidiaceae</taxon>
        <taxon>Exidia</taxon>
    </lineage>
</organism>
<dbReference type="InterPro" id="IPR041232">
    <property type="entry name" value="NPL"/>
</dbReference>
<dbReference type="InParanoid" id="A0A165BQH5"/>
<dbReference type="Proteomes" id="UP000077266">
    <property type="component" value="Unassembled WGS sequence"/>
</dbReference>
<feature type="domain" description="Nucleoplasmin-like" evidence="2">
    <location>
        <begin position="9"/>
        <end position="117"/>
    </location>
</feature>
<dbReference type="Pfam" id="PF17800">
    <property type="entry name" value="NPL"/>
    <property type="match status" value="1"/>
</dbReference>
<feature type="compositionally biased region" description="Acidic residues" evidence="1">
    <location>
        <begin position="153"/>
        <end position="162"/>
    </location>
</feature>
<dbReference type="OrthoDB" id="77911at2759"/>
<feature type="region of interest" description="Disordered" evidence="1">
    <location>
        <begin position="147"/>
        <end position="261"/>
    </location>
</feature>
<evidence type="ECO:0000256" key="1">
    <source>
        <dbReference type="SAM" id="MobiDB-lite"/>
    </source>
</evidence>
<dbReference type="EMBL" id="KV426422">
    <property type="protein sequence ID" value="KZV81066.1"/>
    <property type="molecule type" value="Genomic_DNA"/>
</dbReference>
<protein>
    <recommendedName>
        <fullName evidence="2">Nucleoplasmin-like domain-containing protein</fullName>
    </recommendedName>
</protein>
<dbReference type="Gene3D" id="2.60.120.340">
    <property type="entry name" value="Nucleoplasmin core domain"/>
    <property type="match status" value="1"/>
</dbReference>
<gene>
    <name evidence="3" type="ORF">EXIGLDRAFT_731900</name>
</gene>
<keyword evidence="4" id="KW-1185">Reference proteome</keyword>
<feature type="compositionally biased region" description="Low complexity" evidence="1">
    <location>
        <begin position="210"/>
        <end position="227"/>
    </location>
</feature>
<reference evidence="3 4" key="1">
    <citation type="journal article" date="2016" name="Mol. Biol. Evol.">
        <title>Comparative Genomics of Early-Diverging Mushroom-Forming Fungi Provides Insights into the Origins of Lignocellulose Decay Capabilities.</title>
        <authorList>
            <person name="Nagy L.G."/>
            <person name="Riley R."/>
            <person name="Tritt A."/>
            <person name="Adam C."/>
            <person name="Daum C."/>
            <person name="Floudas D."/>
            <person name="Sun H."/>
            <person name="Yadav J.S."/>
            <person name="Pangilinan J."/>
            <person name="Larsson K.H."/>
            <person name="Matsuura K."/>
            <person name="Barry K."/>
            <person name="Labutti K."/>
            <person name="Kuo R."/>
            <person name="Ohm R.A."/>
            <person name="Bhattacharya S.S."/>
            <person name="Shirouzu T."/>
            <person name="Yoshinaga Y."/>
            <person name="Martin F.M."/>
            <person name="Grigoriev I.V."/>
            <person name="Hibbett D.S."/>
        </authorList>
    </citation>
    <scope>NUCLEOTIDE SEQUENCE [LARGE SCALE GENOMIC DNA]</scope>
    <source>
        <strain evidence="3 4">HHB12029</strain>
    </source>
</reference>
<evidence type="ECO:0000313" key="3">
    <source>
        <dbReference type="EMBL" id="KZV81066.1"/>
    </source>
</evidence>
<sequence length="261" mass="27744">MAYNAISTWSLELVPGKKYEIVAAADLHITNAALGDELAEETGRSVIKATVHEQPAQLDSDSEDEAGEAGEPFDTVLCSLRAGQTEQTTLDLVFLIGQKLEFQVTGKNKVYLLGNYIDQYPDDSDDEMDMPPYDDSDLEEAYRLQDVSSDVEVMGDDIDMSDDEGRFEEINDAPPAKPASSASAKPVSKKRSSDAAGLKDGKEGKKANKGENGAAKKSAAPPSSSSKPKSKGGDKPKSQLNGASAPASKGGDKPKSKKQKA</sequence>
<dbReference type="AlphaFoldDB" id="A0A165BQH5"/>
<proteinExistence type="predicted"/>
<feature type="compositionally biased region" description="Basic and acidic residues" evidence="1">
    <location>
        <begin position="191"/>
        <end position="209"/>
    </location>
</feature>
<name>A0A165BQH5_EXIGL</name>
<evidence type="ECO:0000313" key="4">
    <source>
        <dbReference type="Proteomes" id="UP000077266"/>
    </source>
</evidence>
<accession>A0A165BQH5</accession>
<evidence type="ECO:0000259" key="2">
    <source>
        <dbReference type="Pfam" id="PF17800"/>
    </source>
</evidence>